<gene>
    <name evidence="1" type="ORF">EEDITHA_LOCUS7115</name>
</gene>
<reference evidence="1" key="1">
    <citation type="submission" date="2022-03" db="EMBL/GenBank/DDBJ databases">
        <authorList>
            <person name="Tunstrom K."/>
        </authorList>
    </citation>
    <scope>NUCLEOTIDE SEQUENCE</scope>
</reference>
<sequence>MCCYKSTGMCDLCREFQLSVLQNLLKTFPSAAPKIDSVKYLQDDISNSMYPPSPPEIKPSQAELANDLLQQLENQCKQGM</sequence>
<evidence type="ECO:0000313" key="1">
    <source>
        <dbReference type="EMBL" id="CAH2091233.1"/>
    </source>
</evidence>
<evidence type="ECO:0000313" key="2">
    <source>
        <dbReference type="Proteomes" id="UP001153954"/>
    </source>
</evidence>
<dbReference type="EMBL" id="CAKOGL010000010">
    <property type="protein sequence ID" value="CAH2091233.1"/>
    <property type="molecule type" value="Genomic_DNA"/>
</dbReference>
<organism evidence="1 2">
    <name type="scientific">Euphydryas editha</name>
    <name type="common">Edith's checkerspot</name>
    <dbReference type="NCBI Taxonomy" id="104508"/>
    <lineage>
        <taxon>Eukaryota</taxon>
        <taxon>Metazoa</taxon>
        <taxon>Ecdysozoa</taxon>
        <taxon>Arthropoda</taxon>
        <taxon>Hexapoda</taxon>
        <taxon>Insecta</taxon>
        <taxon>Pterygota</taxon>
        <taxon>Neoptera</taxon>
        <taxon>Endopterygota</taxon>
        <taxon>Lepidoptera</taxon>
        <taxon>Glossata</taxon>
        <taxon>Ditrysia</taxon>
        <taxon>Papilionoidea</taxon>
        <taxon>Nymphalidae</taxon>
        <taxon>Nymphalinae</taxon>
        <taxon>Euphydryas</taxon>
    </lineage>
</organism>
<dbReference type="AlphaFoldDB" id="A0AAU9TZI5"/>
<name>A0AAU9TZI5_EUPED</name>
<protein>
    <submittedName>
        <fullName evidence="1">Uncharacterized protein</fullName>
    </submittedName>
</protein>
<keyword evidence="2" id="KW-1185">Reference proteome</keyword>
<proteinExistence type="predicted"/>
<accession>A0AAU9TZI5</accession>
<comment type="caution">
    <text evidence="1">The sequence shown here is derived from an EMBL/GenBank/DDBJ whole genome shotgun (WGS) entry which is preliminary data.</text>
</comment>
<dbReference type="Proteomes" id="UP001153954">
    <property type="component" value="Unassembled WGS sequence"/>
</dbReference>